<evidence type="ECO:0000313" key="1">
    <source>
        <dbReference type="EMBL" id="AFU62033.1"/>
    </source>
</evidence>
<name>K4HYN4_9CAUD</name>
<dbReference type="GeneID" id="13826697"/>
<protein>
    <submittedName>
        <fullName evidence="1">Uncharacterized protein</fullName>
    </submittedName>
</protein>
<proteinExistence type="predicted"/>
<dbReference type="Proteomes" id="UP000008042">
    <property type="component" value="Segment"/>
</dbReference>
<organism evidence="1 2">
    <name type="scientific">Streptomyces phage phiHau3</name>
    <dbReference type="NCBI Taxonomy" id="1204524"/>
    <lineage>
        <taxon>Viruses</taxon>
        <taxon>Duplodnaviria</taxon>
        <taxon>Heunggongvirae</taxon>
        <taxon>Uroviricota</taxon>
        <taxon>Caudoviricetes</taxon>
        <taxon>Arquatrovirinae</taxon>
        <taxon>Hautrevirus</taxon>
        <taxon>Hautrevirus hau3</taxon>
    </lineage>
</organism>
<dbReference type="RefSeq" id="YP_006906231.1">
    <property type="nucleotide sequence ID" value="NC_018836.1"/>
</dbReference>
<reference evidence="2" key="1">
    <citation type="submission" date="2012-06" db="EMBL/GenBank/DDBJ databases">
        <authorList>
            <person name="Smith M.C.M."/>
            <person name="Hendrix R."/>
            <person name="Hatfull G.F."/>
            <person name="Buttner M.J."/>
            <person name="Bibb M.J."/>
        </authorList>
    </citation>
    <scope>NUCLEOTIDE SEQUENCE [LARGE SCALE GENOMIC DNA]</scope>
</reference>
<evidence type="ECO:0000313" key="2">
    <source>
        <dbReference type="Proteomes" id="UP000008042"/>
    </source>
</evidence>
<sequence>MSVQFPQVRAEWREVDWSQEKRTRFTTLLLRLLAEDDEDTEE</sequence>
<keyword evidence="2" id="KW-1185">Reference proteome</keyword>
<dbReference type="KEGG" id="vg:13826697"/>
<dbReference type="EMBL" id="JX182369">
    <property type="protein sequence ID" value="AFU62033.1"/>
    <property type="molecule type" value="Genomic_DNA"/>
</dbReference>
<gene>
    <name evidence="1" type="ORF">phiHau3_55</name>
</gene>
<accession>K4HYN4</accession>